<dbReference type="InterPro" id="IPR032466">
    <property type="entry name" value="Metal_Hydrolase"/>
</dbReference>
<reference evidence="2" key="1">
    <citation type="submission" date="2018-05" db="EMBL/GenBank/DDBJ databases">
        <authorList>
            <person name="Lanie J.A."/>
            <person name="Ng W.-L."/>
            <person name="Kazmierczak K.M."/>
            <person name="Andrzejewski T.M."/>
            <person name="Davidsen T.M."/>
            <person name="Wayne K.J."/>
            <person name="Tettelin H."/>
            <person name="Glass J.I."/>
            <person name="Rusch D."/>
            <person name="Podicherti R."/>
            <person name="Tsui H.-C.T."/>
            <person name="Winkler M.E."/>
        </authorList>
    </citation>
    <scope>NUCLEOTIDE SEQUENCE</scope>
</reference>
<dbReference type="Gene3D" id="3.20.20.140">
    <property type="entry name" value="Metal-dependent hydrolases"/>
    <property type="match status" value="1"/>
</dbReference>
<feature type="non-terminal residue" evidence="2">
    <location>
        <position position="1"/>
    </location>
</feature>
<protein>
    <recommendedName>
        <fullName evidence="1">Amidohydrolase 3 domain-containing protein</fullName>
    </recommendedName>
</protein>
<evidence type="ECO:0000313" key="2">
    <source>
        <dbReference type="EMBL" id="SVE23358.1"/>
    </source>
</evidence>
<accession>A0A383BVF9</accession>
<feature type="domain" description="Amidohydrolase 3" evidence="1">
    <location>
        <begin position="49"/>
        <end position="164"/>
    </location>
</feature>
<proteinExistence type="predicted"/>
<dbReference type="InterPro" id="IPR023100">
    <property type="entry name" value="D-aminoacylase_insert_dom_sf"/>
</dbReference>
<organism evidence="2">
    <name type="scientific">marine metagenome</name>
    <dbReference type="NCBI Taxonomy" id="408172"/>
    <lineage>
        <taxon>unclassified sequences</taxon>
        <taxon>metagenomes</taxon>
        <taxon>ecological metagenomes</taxon>
    </lineage>
</organism>
<dbReference type="EMBL" id="UINC01203211">
    <property type="protein sequence ID" value="SVE23358.1"/>
    <property type="molecule type" value="Genomic_DNA"/>
</dbReference>
<sequence length="185" mass="20465">WNKSLEGKTLKYWANSLGLEPSVENGAELVIKAQLNGGASAIFHAMDEKDVENIMKHPLTMIASDGRLVVPGDGHPHPRWYGTFPRVLGHFVREKKTLSLEEAVYKMSLLPAQTIGIKNRGLIKKGMYADITIFDKNTIIDKATFESPHQYSEGIYYVLVNGAVAIDNGEFKNIKAGVVLKKNAP</sequence>
<evidence type="ECO:0000259" key="1">
    <source>
        <dbReference type="Pfam" id="PF07969"/>
    </source>
</evidence>
<dbReference type="AlphaFoldDB" id="A0A383BVF9"/>
<dbReference type="Gene3D" id="2.30.40.10">
    <property type="entry name" value="Urease, subunit C, domain 1"/>
    <property type="match status" value="1"/>
</dbReference>
<name>A0A383BVF9_9ZZZZ</name>
<dbReference type="InterPro" id="IPR011059">
    <property type="entry name" value="Metal-dep_hydrolase_composite"/>
</dbReference>
<dbReference type="SUPFAM" id="SSF51556">
    <property type="entry name" value="Metallo-dependent hydrolases"/>
    <property type="match status" value="1"/>
</dbReference>
<dbReference type="GO" id="GO:0016811">
    <property type="term" value="F:hydrolase activity, acting on carbon-nitrogen (but not peptide) bonds, in linear amides"/>
    <property type="evidence" value="ECO:0007669"/>
    <property type="project" value="InterPro"/>
</dbReference>
<gene>
    <name evidence="2" type="ORF">METZ01_LOCUS476212</name>
</gene>
<dbReference type="Pfam" id="PF07969">
    <property type="entry name" value="Amidohydro_3"/>
    <property type="match status" value="1"/>
</dbReference>
<dbReference type="Gene3D" id="3.30.1490.130">
    <property type="entry name" value="D-aminoacylase. Domain 3"/>
    <property type="match status" value="1"/>
</dbReference>
<dbReference type="InterPro" id="IPR013108">
    <property type="entry name" value="Amidohydro_3"/>
</dbReference>
<dbReference type="SUPFAM" id="SSF51338">
    <property type="entry name" value="Composite domain of metallo-dependent hydrolases"/>
    <property type="match status" value="1"/>
</dbReference>